<dbReference type="InterPro" id="IPR036663">
    <property type="entry name" value="Fumarylacetoacetase_C_sf"/>
</dbReference>
<evidence type="ECO:0000259" key="2">
    <source>
        <dbReference type="Pfam" id="PF01557"/>
    </source>
</evidence>
<keyword evidence="4" id="KW-0413">Isomerase</keyword>
<proteinExistence type="predicted"/>
<dbReference type="Gene3D" id="3.90.850.10">
    <property type="entry name" value="Fumarylacetoacetase-like, C-terminal domain"/>
    <property type="match status" value="1"/>
</dbReference>
<keyword evidence="1" id="KW-0479">Metal-binding</keyword>
<keyword evidence="5" id="KW-1185">Reference proteome</keyword>
<dbReference type="Proteomes" id="UP000069620">
    <property type="component" value="Unassembled WGS sequence"/>
</dbReference>
<dbReference type="PANTHER" id="PTHR11820:SF7">
    <property type="entry name" value="ACYLPYRUVASE FAHD1, MITOCHONDRIAL"/>
    <property type="match status" value="1"/>
</dbReference>
<dbReference type="Pfam" id="PF10370">
    <property type="entry name" value="Rv2993c-like_N"/>
    <property type="match status" value="1"/>
</dbReference>
<dbReference type="STRING" id="146020.RMCB_0786"/>
<dbReference type="RefSeq" id="WP_062827704.1">
    <property type="nucleotide sequence ID" value="NZ_BCSX01000007.1"/>
</dbReference>
<organism evidence="4 5">
    <name type="scientific">Mycolicibacterium brisbanense</name>
    <dbReference type="NCBI Taxonomy" id="146020"/>
    <lineage>
        <taxon>Bacteria</taxon>
        <taxon>Bacillati</taxon>
        <taxon>Actinomycetota</taxon>
        <taxon>Actinomycetes</taxon>
        <taxon>Mycobacteriales</taxon>
        <taxon>Mycobacteriaceae</taxon>
        <taxon>Mycolicibacterium</taxon>
    </lineage>
</organism>
<evidence type="ECO:0000259" key="3">
    <source>
        <dbReference type="Pfam" id="PF10370"/>
    </source>
</evidence>
<dbReference type="PANTHER" id="PTHR11820">
    <property type="entry name" value="ACYLPYRUVASE"/>
    <property type="match status" value="1"/>
</dbReference>
<sequence length="256" mass="26330">MTARRIARIAHPGGIDHATVEPDGYALIDDPFVKCLRHNGTVVPSRDARLLAPVAPRTVVGMAHNTGPADRQLPPQAFLKPATTVIGPGSPIPLPTGLGRVDAEAELAVVIGCTATRLTLSNAAEHILGITVANDVTARDLQHSDPLWFAAKGFDGWTPLGPWIAAGVDPDDLQISLQVDGIDLQPAGTADLARSVLECLVYVTSVLTLHPGDVVLTGAPGGTGAITAGSTVTAAVAGVGELRNPVVAAESQREVA</sequence>
<dbReference type="GO" id="GO:0046872">
    <property type="term" value="F:metal ion binding"/>
    <property type="evidence" value="ECO:0007669"/>
    <property type="project" value="UniProtKB-KW"/>
</dbReference>
<dbReference type="EMBL" id="BCSX01000007">
    <property type="protein sequence ID" value="GAS86690.1"/>
    <property type="molecule type" value="Genomic_DNA"/>
</dbReference>
<dbReference type="InterPro" id="IPR011234">
    <property type="entry name" value="Fumarylacetoacetase-like_C"/>
</dbReference>
<evidence type="ECO:0000313" key="4">
    <source>
        <dbReference type="EMBL" id="GAS86690.1"/>
    </source>
</evidence>
<name>A0A117I4C1_9MYCO</name>
<dbReference type="OrthoDB" id="9805307at2"/>
<evidence type="ECO:0000313" key="5">
    <source>
        <dbReference type="Proteomes" id="UP000069620"/>
    </source>
</evidence>
<dbReference type="Gene3D" id="2.30.30.370">
    <property type="entry name" value="FAH"/>
    <property type="match status" value="1"/>
</dbReference>
<dbReference type="InterPro" id="IPR018833">
    <property type="entry name" value="Rv2993c-like_N"/>
</dbReference>
<feature type="domain" description="Rv2993c-like N-terminal" evidence="3">
    <location>
        <begin position="5"/>
        <end position="53"/>
    </location>
</feature>
<reference evidence="5" key="2">
    <citation type="submission" date="2016-02" db="EMBL/GenBank/DDBJ databases">
        <title>Draft genome sequence of five rapidly growing Mycobacterium species.</title>
        <authorList>
            <person name="Katahira K."/>
            <person name="Gotou Y."/>
            <person name="Iida K."/>
            <person name="Ogura Y."/>
            <person name="Hayashi T."/>
        </authorList>
    </citation>
    <scope>NUCLEOTIDE SEQUENCE [LARGE SCALE GENOMIC DNA]</scope>
    <source>
        <strain evidence="5">JCM15654</strain>
    </source>
</reference>
<dbReference type="SUPFAM" id="SSF56529">
    <property type="entry name" value="FAH"/>
    <property type="match status" value="1"/>
</dbReference>
<dbReference type="GO" id="GO:0018773">
    <property type="term" value="F:acetylpyruvate hydrolase activity"/>
    <property type="evidence" value="ECO:0007669"/>
    <property type="project" value="TreeGrafter"/>
</dbReference>
<dbReference type="GO" id="GO:0016853">
    <property type="term" value="F:isomerase activity"/>
    <property type="evidence" value="ECO:0007669"/>
    <property type="project" value="UniProtKB-KW"/>
</dbReference>
<reference evidence="5" key="1">
    <citation type="journal article" date="2016" name="Genome Announc.">
        <title>Draft Genome Sequences of Five Rapidly Growing Mycobacterium Species, M. thermoresistibile, M. fortuitum subsp. acetamidolyticum, M. canariasense, M. brisbanense, and M. novocastrense.</title>
        <authorList>
            <person name="Katahira K."/>
            <person name="Ogura Y."/>
            <person name="Gotoh Y."/>
            <person name="Hayashi T."/>
        </authorList>
    </citation>
    <scope>NUCLEOTIDE SEQUENCE [LARGE SCALE GENOMIC DNA]</scope>
    <source>
        <strain evidence="5">JCM15654</strain>
    </source>
</reference>
<feature type="domain" description="Fumarylacetoacetase-like C-terminal" evidence="2">
    <location>
        <begin position="69"/>
        <end position="247"/>
    </location>
</feature>
<evidence type="ECO:0000256" key="1">
    <source>
        <dbReference type="ARBA" id="ARBA00022723"/>
    </source>
</evidence>
<dbReference type="AlphaFoldDB" id="A0A117I4C1"/>
<dbReference type="Pfam" id="PF01557">
    <property type="entry name" value="FAA_hydrolase"/>
    <property type="match status" value="1"/>
</dbReference>
<gene>
    <name evidence="4" type="ORF">RMCB_0786</name>
</gene>
<comment type="caution">
    <text evidence="4">The sequence shown here is derived from an EMBL/GenBank/DDBJ whole genome shotgun (WGS) entry which is preliminary data.</text>
</comment>
<accession>A0A117I4C1</accession>
<protein>
    <submittedName>
        <fullName evidence="4">Putative 2-hydroxyhepta-2,4-diene-1,7-dioate isomerase</fullName>
    </submittedName>
</protein>